<dbReference type="InterPro" id="IPR008259">
    <property type="entry name" value="FMN_hydac_DH_AS"/>
</dbReference>
<comment type="catalytic activity">
    <reaction evidence="5">
        <text>(S)-lactate + O2 = pyruvate + H2O2</text>
        <dbReference type="Rhea" id="RHEA:55868"/>
        <dbReference type="ChEBI" id="CHEBI:15361"/>
        <dbReference type="ChEBI" id="CHEBI:15379"/>
        <dbReference type="ChEBI" id="CHEBI:16240"/>
        <dbReference type="ChEBI" id="CHEBI:16651"/>
    </reaction>
    <physiologicalReaction direction="left-to-right" evidence="5">
        <dbReference type="Rhea" id="RHEA:55869"/>
    </physiologicalReaction>
</comment>
<dbReference type="EMBL" id="JAGIKX010000053">
    <property type="protein sequence ID" value="MBP2259101.1"/>
    <property type="molecule type" value="Genomic_DNA"/>
</dbReference>
<dbReference type="InterPro" id="IPR037350">
    <property type="entry name" value="LMO_FMN"/>
</dbReference>
<comment type="caution">
    <text evidence="7">The sequence shown here is derived from an EMBL/GenBank/DDBJ whole genome shotgun (WGS) entry which is preliminary data.</text>
</comment>
<gene>
    <name evidence="7" type="ORF">J2Z81_003093</name>
</gene>
<dbReference type="InterPro" id="IPR000262">
    <property type="entry name" value="FMN-dep_DH"/>
</dbReference>
<evidence type="ECO:0000256" key="1">
    <source>
        <dbReference type="ARBA" id="ARBA00001917"/>
    </source>
</evidence>
<dbReference type="Proteomes" id="UP001519294">
    <property type="component" value="Unassembled WGS sequence"/>
</dbReference>
<evidence type="ECO:0000259" key="6">
    <source>
        <dbReference type="PROSITE" id="PS51349"/>
    </source>
</evidence>
<dbReference type="InterPro" id="IPR012133">
    <property type="entry name" value="Alpha-hydoxy_acid_DH_FMN"/>
</dbReference>
<evidence type="ECO:0000313" key="8">
    <source>
        <dbReference type="Proteomes" id="UP001519294"/>
    </source>
</evidence>
<dbReference type="PROSITE" id="PS51349">
    <property type="entry name" value="FMN_HYDROXY_ACID_DH_2"/>
    <property type="match status" value="1"/>
</dbReference>
<dbReference type="SUPFAM" id="SSF51395">
    <property type="entry name" value="FMN-linked oxidoreductases"/>
    <property type="match status" value="1"/>
</dbReference>
<keyword evidence="8" id="KW-1185">Reference proteome</keyword>
<evidence type="ECO:0000256" key="3">
    <source>
        <dbReference type="ARBA" id="ARBA00024042"/>
    </source>
</evidence>
<dbReference type="CDD" id="cd03332">
    <property type="entry name" value="LMO_FMN"/>
    <property type="match status" value="1"/>
</dbReference>
<keyword evidence="2" id="KW-0560">Oxidoreductase</keyword>
<dbReference type="InterPro" id="IPR013785">
    <property type="entry name" value="Aldolase_TIM"/>
</dbReference>
<protein>
    <recommendedName>
        <fullName evidence="4">L-lactate oxidase</fullName>
    </recommendedName>
</protein>
<sequence>MASVGNEVQNQIYEGMFSPEQKRLPVSFEDWEKAANNLLAKHSFDYVAGGAGSEETVHNNRDAFKRWQIVPRMLNDVGSRDLRVHLLGHTFPHPFMLAPIGLQSIIHPDGEVAVAKAAAKMGVPMIVSTVSSKPMEEISAAADGSPKWYQLYWNEDPEITASFLKRAERAGYTAIVITLDAPVTPWKERDLTNSYLPFMLGEGIGNYLTDPVFCKKLGCDPESDMKTTIDYWGQIFGNPKVTWDNLSFIREHTNLPILLKGILHPNDAKLALEYGVDGIIVSNHGGRQVDGSVAALDALPEIVAAVQNKVPILMDSGIRRGADVLKALALGATSVLIGRPYIYGLAVAGEEGVEQVLRQLAADIDLTLALCGKNSLSSIDRSLLRRK</sequence>
<dbReference type="PANTHER" id="PTHR10578">
    <property type="entry name" value="S -2-HYDROXY-ACID OXIDASE-RELATED"/>
    <property type="match status" value="1"/>
</dbReference>
<organism evidence="7 8">
    <name type="scientific">Virgibacillus alimentarius</name>
    <dbReference type="NCBI Taxonomy" id="698769"/>
    <lineage>
        <taxon>Bacteria</taxon>
        <taxon>Bacillati</taxon>
        <taxon>Bacillota</taxon>
        <taxon>Bacilli</taxon>
        <taxon>Bacillales</taxon>
        <taxon>Bacillaceae</taxon>
        <taxon>Virgibacillus</taxon>
    </lineage>
</organism>
<accession>A0ABS4SC61</accession>
<proteinExistence type="inferred from homology"/>
<evidence type="ECO:0000256" key="4">
    <source>
        <dbReference type="ARBA" id="ARBA00029513"/>
    </source>
</evidence>
<dbReference type="PANTHER" id="PTHR10578:SF143">
    <property type="entry name" value="FMN-DEPENDENT ALPHA-HYDROXY ACID DEHYDROGENASE PB1A11.03"/>
    <property type="match status" value="1"/>
</dbReference>
<dbReference type="RefSeq" id="WP_226981397.1">
    <property type="nucleotide sequence ID" value="NZ_JAGIKX010000053.1"/>
</dbReference>
<feature type="domain" description="FMN hydroxy acid dehydrogenase" evidence="6">
    <location>
        <begin position="20"/>
        <end position="387"/>
    </location>
</feature>
<comment type="cofactor">
    <cofactor evidence="1">
        <name>FMN</name>
        <dbReference type="ChEBI" id="CHEBI:58210"/>
    </cofactor>
</comment>
<reference evidence="7 8" key="1">
    <citation type="submission" date="2021-03" db="EMBL/GenBank/DDBJ databases">
        <title>Genomic Encyclopedia of Type Strains, Phase IV (KMG-IV): sequencing the most valuable type-strain genomes for metagenomic binning, comparative biology and taxonomic classification.</title>
        <authorList>
            <person name="Goeker M."/>
        </authorList>
    </citation>
    <scope>NUCLEOTIDE SEQUENCE [LARGE SCALE GENOMIC DNA]</scope>
    <source>
        <strain evidence="7 8">DSM 25790</strain>
    </source>
</reference>
<evidence type="ECO:0000256" key="2">
    <source>
        <dbReference type="ARBA" id="ARBA00023002"/>
    </source>
</evidence>
<dbReference type="Gene3D" id="3.20.20.70">
    <property type="entry name" value="Aldolase class I"/>
    <property type="match status" value="1"/>
</dbReference>
<dbReference type="PIRSF" id="PIRSF000138">
    <property type="entry name" value="Al-hdrx_acd_dh"/>
    <property type="match status" value="1"/>
</dbReference>
<evidence type="ECO:0000313" key="7">
    <source>
        <dbReference type="EMBL" id="MBP2259101.1"/>
    </source>
</evidence>
<dbReference type="PROSITE" id="PS00557">
    <property type="entry name" value="FMN_HYDROXY_ACID_DH_1"/>
    <property type="match status" value="1"/>
</dbReference>
<name>A0ABS4SC61_9BACI</name>
<dbReference type="Pfam" id="PF01070">
    <property type="entry name" value="FMN_dh"/>
    <property type="match status" value="1"/>
</dbReference>
<evidence type="ECO:0000256" key="5">
    <source>
        <dbReference type="ARBA" id="ARBA00048754"/>
    </source>
</evidence>
<dbReference type="InterPro" id="IPR037396">
    <property type="entry name" value="FMN_HAD"/>
</dbReference>
<comment type="similarity">
    <text evidence="3">Belongs to the FMN-dependent alpha-hydroxy acid dehydrogenase family.</text>
</comment>